<dbReference type="Proteomes" id="UP001357485">
    <property type="component" value="Unassembled WGS sequence"/>
</dbReference>
<evidence type="ECO:0000313" key="6">
    <source>
        <dbReference type="Proteomes" id="UP001357485"/>
    </source>
</evidence>
<protein>
    <recommendedName>
        <fullName evidence="4">Major facilitator superfamily (MFS) profile domain-containing protein</fullName>
    </recommendedName>
</protein>
<comment type="caution">
    <text evidence="5">The sequence shown here is derived from an EMBL/GenBank/DDBJ whole genome shotgun (WGS) entry which is preliminary data.</text>
</comment>
<gene>
    <name evidence="5" type="ORF">LTR16_004360</name>
</gene>
<dbReference type="InterPro" id="IPR020846">
    <property type="entry name" value="MFS_dom"/>
</dbReference>
<feature type="non-terminal residue" evidence="5">
    <location>
        <position position="1"/>
    </location>
</feature>
<evidence type="ECO:0000256" key="1">
    <source>
        <dbReference type="ARBA" id="ARBA00004141"/>
    </source>
</evidence>
<feature type="transmembrane region" description="Helical" evidence="3">
    <location>
        <begin position="113"/>
        <end position="135"/>
    </location>
</feature>
<feature type="region of interest" description="Disordered" evidence="2">
    <location>
        <begin position="508"/>
        <end position="540"/>
    </location>
</feature>
<feature type="transmembrane region" description="Helical" evidence="3">
    <location>
        <begin position="142"/>
        <end position="159"/>
    </location>
</feature>
<evidence type="ECO:0000256" key="3">
    <source>
        <dbReference type="SAM" id="Phobius"/>
    </source>
</evidence>
<accession>A0ABR0M6E5</accession>
<keyword evidence="3" id="KW-0812">Transmembrane</keyword>
<feature type="transmembrane region" description="Helical" evidence="3">
    <location>
        <begin position="165"/>
        <end position="186"/>
    </location>
</feature>
<dbReference type="PANTHER" id="PTHR23520">
    <property type="entry name" value="TRANSPORTER, PUTATIVE (AFU_ORTHOLOGUE AFUA_3G04000)-RELATED"/>
    <property type="match status" value="1"/>
</dbReference>
<dbReference type="InterPro" id="IPR036259">
    <property type="entry name" value="MFS_trans_sf"/>
</dbReference>
<reference evidence="5 6" key="1">
    <citation type="submission" date="2023-08" db="EMBL/GenBank/DDBJ databases">
        <title>Black Yeasts Isolated from many extreme environments.</title>
        <authorList>
            <person name="Coleine C."/>
            <person name="Stajich J.E."/>
            <person name="Selbmann L."/>
        </authorList>
    </citation>
    <scope>NUCLEOTIDE SEQUENCE [LARGE SCALE GENOMIC DNA]</scope>
    <source>
        <strain evidence="5 6">CCFEE 536</strain>
    </source>
</reference>
<evidence type="ECO:0000256" key="2">
    <source>
        <dbReference type="SAM" id="MobiDB-lite"/>
    </source>
</evidence>
<feature type="transmembrane region" description="Helical" evidence="3">
    <location>
        <begin position="249"/>
        <end position="266"/>
    </location>
</feature>
<keyword evidence="3" id="KW-0472">Membrane</keyword>
<sequence>YALSDEAFPRQVAFRSACTTSHRQVAKEPSRQLNFSLYLLREPPLPPPEPGGMRVRETLQWLSQELGVSTILTSKRDTHLLLLTRSIRMFAYGSSTLILALYFSALGHSDARIGLFMSLTLIGDVVVSLMLTFVADALGRRRVLLLGAVLMALSGATFASTSNYYVLLVAAIVGVISPSGNEIGPFRAVEESTLAHLSDPKTRSDVFAWYVVVGTLGTAGGSLACGWLVQKLQSLPGWTDESAYRIVFWMYTAIGLIKGGLTLLLSEECEARPTPKTTATEEGEGEAFLGQANGGPSNRPATKPAQPPGKKNAMSQISRKSWTILLKLCALFSVDSLASGMIPFSLIAFYMDRKFHMPQGKLGSIMSAAWFVSSIGNIFASSISKRIGLIKTMVFTHLPSAIFLALLPAPTSLAMTIVLLVARASLASMDQAPRSAFLSAVVLPDERTAVMGIVNTVKTLSQSGGPIITGVLAGKSRFWVAFLVAGSLKASYDLGMLTMFLNTKLHGQEDEGRAQPSVSLQDQRRSLDSDEEELETGQQR</sequence>
<feature type="transmembrane region" description="Helical" evidence="3">
    <location>
        <begin position="362"/>
        <end position="380"/>
    </location>
</feature>
<proteinExistence type="predicted"/>
<evidence type="ECO:0000259" key="4">
    <source>
        <dbReference type="PROSITE" id="PS50850"/>
    </source>
</evidence>
<feature type="domain" description="Major facilitator superfamily (MFS) profile" evidence="4">
    <location>
        <begin position="77"/>
        <end position="504"/>
    </location>
</feature>
<evidence type="ECO:0000313" key="5">
    <source>
        <dbReference type="EMBL" id="KAK5286016.1"/>
    </source>
</evidence>
<feature type="compositionally biased region" description="Acidic residues" evidence="2">
    <location>
        <begin position="529"/>
        <end position="540"/>
    </location>
</feature>
<dbReference type="PROSITE" id="PS50850">
    <property type="entry name" value="MFS"/>
    <property type="match status" value="1"/>
</dbReference>
<feature type="transmembrane region" description="Helical" evidence="3">
    <location>
        <begin position="207"/>
        <end position="229"/>
    </location>
</feature>
<name>A0ABR0M6E5_9PEZI</name>
<dbReference type="Gene3D" id="1.20.1250.20">
    <property type="entry name" value="MFS general substrate transporter like domains"/>
    <property type="match status" value="1"/>
</dbReference>
<dbReference type="EMBL" id="JAVRRA010000570">
    <property type="protein sequence ID" value="KAK5286016.1"/>
    <property type="molecule type" value="Genomic_DNA"/>
</dbReference>
<organism evidence="5 6">
    <name type="scientific">Cryomyces antarcticus</name>
    <dbReference type="NCBI Taxonomy" id="329879"/>
    <lineage>
        <taxon>Eukaryota</taxon>
        <taxon>Fungi</taxon>
        <taxon>Dikarya</taxon>
        <taxon>Ascomycota</taxon>
        <taxon>Pezizomycotina</taxon>
        <taxon>Dothideomycetes</taxon>
        <taxon>Dothideomycetes incertae sedis</taxon>
        <taxon>Cryomyces</taxon>
    </lineage>
</organism>
<feature type="transmembrane region" description="Helical" evidence="3">
    <location>
        <begin position="324"/>
        <end position="350"/>
    </location>
</feature>
<keyword evidence="6" id="KW-1185">Reference proteome</keyword>
<keyword evidence="3" id="KW-1133">Transmembrane helix</keyword>
<dbReference type="Pfam" id="PF07690">
    <property type="entry name" value="MFS_1"/>
    <property type="match status" value="1"/>
</dbReference>
<feature type="transmembrane region" description="Helical" evidence="3">
    <location>
        <begin position="89"/>
        <end position="107"/>
    </location>
</feature>
<feature type="transmembrane region" description="Helical" evidence="3">
    <location>
        <begin position="401"/>
        <end position="422"/>
    </location>
</feature>
<comment type="subcellular location">
    <subcellularLocation>
        <location evidence="1">Membrane</location>
        <topology evidence="1">Multi-pass membrane protein</topology>
    </subcellularLocation>
</comment>
<dbReference type="InterPro" id="IPR011701">
    <property type="entry name" value="MFS"/>
</dbReference>
<dbReference type="SUPFAM" id="SSF103473">
    <property type="entry name" value="MFS general substrate transporter"/>
    <property type="match status" value="1"/>
</dbReference>
<dbReference type="PANTHER" id="PTHR23520:SF5">
    <property type="entry name" value="TRANSPORTER, PUTATIVE (AFU_ORTHOLOGUE AFUA_3G04000)-RELATED"/>
    <property type="match status" value="1"/>
</dbReference>
<feature type="region of interest" description="Disordered" evidence="2">
    <location>
        <begin position="272"/>
        <end position="313"/>
    </location>
</feature>